<reference evidence="7" key="2">
    <citation type="submission" date="2019-07" db="EMBL/GenBank/DDBJ databases">
        <authorList>
            <person name="Yang Y."/>
            <person name="Bocs S."/>
            <person name="Baudouin L."/>
        </authorList>
    </citation>
    <scope>NUCLEOTIDE SEQUENCE</scope>
    <source>
        <tissue evidence="7">Spear leaf of Hainan Tall coconut</tissue>
    </source>
</reference>
<proteinExistence type="inferred from homology"/>
<dbReference type="GO" id="GO:0009690">
    <property type="term" value="P:cytokinin metabolic process"/>
    <property type="evidence" value="ECO:0007669"/>
    <property type="project" value="InterPro"/>
</dbReference>
<dbReference type="Pfam" id="PF09265">
    <property type="entry name" value="Cytokin-bind"/>
    <property type="match status" value="1"/>
</dbReference>
<dbReference type="InterPro" id="IPR016167">
    <property type="entry name" value="FAD-bd_PCMH_sub1"/>
</dbReference>
<sequence>MVTCSGDHNSELFYAVLGGLGQFGIITRARISLEPAPQRVRWVRLIYADFGAFTRDQERLIMMSEGAGFDYVEGSVPVADGSLIGSWKSSSFSGRDSERIAGLGAQHGLVYCLEGAMYYNLVTASSSSVVDQELELLLEELSFVPRFAFTNDVSYERFLHRVHDGELKLRSVGLWDAPHPWLTIFVPKSSIQDFNNGVFMGILEHNKSMGPILIYAMKKNKWDGSMSSVVPDEDVFYSIGLLWSAAMDNWEYLENQNMEILRFCDQKGIKYKQYLPHYRSQEDWMKHFGPKWNMFVEMKRKWDGSMSSVVPDEDVFYSIGLLWSAAMDNWEYLENQNMEILRFCDQKGIKYKQYLPHYRSQEDWMKHFGPKWNMFVEMKRKYDPKALLSPGQSIFTSSLVDHA</sequence>
<evidence type="ECO:0000256" key="2">
    <source>
        <dbReference type="ARBA" id="ARBA00005466"/>
    </source>
</evidence>
<name>A0A8K0MW84_COCNU</name>
<keyword evidence="4" id="KW-0274">FAD</keyword>
<dbReference type="GO" id="GO:0019139">
    <property type="term" value="F:cytokinin dehydrogenase activity"/>
    <property type="evidence" value="ECO:0007669"/>
    <property type="project" value="InterPro"/>
</dbReference>
<feature type="domain" description="Cytokinin dehydrogenase 1 FAD/cytokinin binding" evidence="6">
    <location>
        <begin position="37"/>
        <end position="300"/>
    </location>
</feature>
<reference evidence="7" key="1">
    <citation type="journal article" date="2017" name="Gigascience">
        <title>The genome draft of coconut (Cocos nucifera).</title>
        <authorList>
            <person name="Xiao Y."/>
            <person name="Xu P."/>
            <person name="Fan H."/>
            <person name="Baudouin L."/>
            <person name="Xia W."/>
            <person name="Bocs S."/>
            <person name="Xu J."/>
            <person name="Li Q."/>
            <person name="Guo A."/>
            <person name="Zhou L."/>
            <person name="Li J."/>
            <person name="Wu Y."/>
            <person name="Ma Z."/>
            <person name="Armero A."/>
            <person name="Issali A.E."/>
            <person name="Liu N."/>
            <person name="Peng M."/>
            <person name="Yang Y."/>
        </authorList>
    </citation>
    <scope>NUCLEOTIDE SEQUENCE</scope>
    <source>
        <tissue evidence="7">Spear leaf of Hainan Tall coconut</tissue>
    </source>
</reference>
<evidence type="ECO:0000313" key="7">
    <source>
        <dbReference type="EMBL" id="KAG1330112.1"/>
    </source>
</evidence>
<dbReference type="Gene3D" id="3.30.43.10">
    <property type="entry name" value="Uridine Diphospho-n-acetylenolpyruvylglucosamine Reductase, domain 2"/>
    <property type="match status" value="2"/>
</dbReference>
<dbReference type="Gene3D" id="3.30.465.10">
    <property type="match status" value="1"/>
</dbReference>
<protein>
    <submittedName>
        <fullName evidence="7">Putative Cytokinin dehydrogenase 6</fullName>
    </submittedName>
</protein>
<keyword evidence="3" id="KW-0285">Flavoprotein</keyword>
<organism evidence="7 8">
    <name type="scientific">Cocos nucifera</name>
    <name type="common">Coconut palm</name>
    <dbReference type="NCBI Taxonomy" id="13894"/>
    <lineage>
        <taxon>Eukaryota</taxon>
        <taxon>Viridiplantae</taxon>
        <taxon>Streptophyta</taxon>
        <taxon>Embryophyta</taxon>
        <taxon>Tracheophyta</taxon>
        <taxon>Spermatophyta</taxon>
        <taxon>Magnoliopsida</taxon>
        <taxon>Liliopsida</taxon>
        <taxon>Arecaceae</taxon>
        <taxon>Arecoideae</taxon>
        <taxon>Cocoseae</taxon>
        <taxon>Attaleinae</taxon>
        <taxon>Cocos</taxon>
    </lineage>
</organism>
<dbReference type="GO" id="GO:0050660">
    <property type="term" value="F:flavin adenine dinucleotide binding"/>
    <property type="evidence" value="ECO:0007669"/>
    <property type="project" value="InterPro"/>
</dbReference>
<evidence type="ECO:0000256" key="1">
    <source>
        <dbReference type="ARBA" id="ARBA00001974"/>
    </source>
</evidence>
<dbReference type="SUPFAM" id="SSF56176">
    <property type="entry name" value="FAD-binding/transporter-associated domain-like"/>
    <property type="match status" value="1"/>
</dbReference>
<comment type="similarity">
    <text evidence="2">Belongs to the oxygen-dependent FAD-linked oxidoreductase family.</text>
</comment>
<comment type="caution">
    <text evidence="7">The sequence shown here is derived from an EMBL/GenBank/DDBJ whole genome shotgun (WGS) entry which is preliminary data.</text>
</comment>
<dbReference type="Gene3D" id="3.40.462.10">
    <property type="entry name" value="FAD-linked oxidases, C-terminal domain"/>
    <property type="match status" value="2"/>
</dbReference>
<evidence type="ECO:0000256" key="5">
    <source>
        <dbReference type="ARBA" id="ARBA00023002"/>
    </source>
</evidence>
<dbReference type="InterPro" id="IPR016169">
    <property type="entry name" value="FAD-bd_PCMH_sub2"/>
</dbReference>
<evidence type="ECO:0000256" key="4">
    <source>
        <dbReference type="ARBA" id="ARBA00022827"/>
    </source>
</evidence>
<dbReference type="OrthoDB" id="415825at2759"/>
<evidence type="ECO:0000313" key="8">
    <source>
        <dbReference type="Proteomes" id="UP000797356"/>
    </source>
</evidence>
<dbReference type="EMBL" id="CM017873">
    <property type="protein sequence ID" value="KAG1330112.1"/>
    <property type="molecule type" value="Genomic_DNA"/>
</dbReference>
<dbReference type="InterPro" id="IPR050432">
    <property type="entry name" value="FAD-linked_Oxidoreductases_BP"/>
</dbReference>
<dbReference type="AlphaFoldDB" id="A0A8K0MW84"/>
<dbReference type="Proteomes" id="UP000797356">
    <property type="component" value="Chromosome 2"/>
</dbReference>
<evidence type="ECO:0000256" key="3">
    <source>
        <dbReference type="ARBA" id="ARBA00022630"/>
    </source>
</evidence>
<keyword evidence="8" id="KW-1185">Reference proteome</keyword>
<comment type="cofactor">
    <cofactor evidence="1">
        <name>FAD</name>
        <dbReference type="ChEBI" id="CHEBI:57692"/>
    </cofactor>
</comment>
<dbReference type="InterPro" id="IPR016164">
    <property type="entry name" value="FAD-linked_Oxase-like_C"/>
</dbReference>
<keyword evidence="5" id="KW-0560">Oxidoreductase</keyword>
<dbReference type="InterPro" id="IPR015345">
    <property type="entry name" value="Cytokinin_DH_FAD/cytokin-bd"/>
</dbReference>
<evidence type="ECO:0000259" key="6">
    <source>
        <dbReference type="Pfam" id="PF09265"/>
    </source>
</evidence>
<dbReference type="InterPro" id="IPR016170">
    <property type="entry name" value="Cytok_DH_C_sf"/>
</dbReference>
<gene>
    <name evidence="7" type="ORF">COCNU_02G000800</name>
</gene>
<dbReference type="PANTHER" id="PTHR13878:SF127">
    <property type="entry name" value="CYTOKININ DEHYDROGENASE 3"/>
    <property type="match status" value="1"/>
</dbReference>
<dbReference type="InterPro" id="IPR036318">
    <property type="entry name" value="FAD-bd_PCMH-like_sf"/>
</dbReference>
<dbReference type="SUPFAM" id="SSF55103">
    <property type="entry name" value="FAD-linked oxidases, C-terminal domain"/>
    <property type="match status" value="2"/>
</dbReference>
<dbReference type="PANTHER" id="PTHR13878">
    <property type="entry name" value="GULONOLACTONE OXIDASE"/>
    <property type="match status" value="1"/>
</dbReference>
<accession>A0A8K0MW84</accession>